<name>A0A846RR27_9MICC</name>
<comment type="caution">
    <text evidence="2">The sequence shown here is derived from an EMBL/GenBank/DDBJ whole genome shotgun (WGS) entry which is preliminary data.</text>
</comment>
<sequence length="180" mass="19122">MKILGISGSTRADSFNSALIRMVAANLPEHNVEVETNLAALPFYNADIEAREIPDAVENLRQLTAESDMVVIATPEYNGTTPGVLMNAVEWLSRPHRSSALAMKPTLVISASPTPGGGGRSAAHLRSVLERIGADVSPAEFAVPRAYGALNPETAEYRETSQRLDTLLRTVAAQSPALAG</sequence>
<protein>
    <submittedName>
        <fullName evidence="2">Chromate reductase</fullName>
    </submittedName>
</protein>
<reference evidence="2 3" key="1">
    <citation type="submission" date="2020-03" db="EMBL/GenBank/DDBJ databases">
        <title>Sequencing the genomes of 1000 actinobacteria strains.</title>
        <authorList>
            <person name="Klenk H.-P."/>
        </authorList>
    </citation>
    <scope>NUCLEOTIDE SEQUENCE [LARGE SCALE GENOMIC DNA]</scope>
    <source>
        <strain evidence="2 3">DSM 16403</strain>
    </source>
</reference>
<dbReference type="Gene3D" id="3.40.50.360">
    <property type="match status" value="1"/>
</dbReference>
<evidence type="ECO:0000313" key="3">
    <source>
        <dbReference type="Proteomes" id="UP000547458"/>
    </source>
</evidence>
<dbReference type="GO" id="GO:0010181">
    <property type="term" value="F:FMN binding"/>
    <property type="evidence" value="ECO:0007669"/>
    <property type="project" value="TreeGrafter"/>
</dbReference>
<proteinExistence type="predicted"/>
<dbReference type="Proteomes" id="UP000547458">
    <property type="component" value="Unassembled WGS sequence"/>
</dbReference>
<gene>
    <name evidence="2" type="ORF">BJ994_003086</name>
</gene>
<dbReference type="RefSeq" id="WP_209066915.1">
    <property type="nucleotide sequence ID" value="NZ_JAATJL010000001.1"/>
</dbReference>
<dbReference type="SUPFAM" id="SSF52218">
    <property type="entry name" value="Flavoproteins"/>
    <property type="match status" value="1"/>
</dbReference>
<evidence type="ECO:0000313" key="2">
    <source>
        <dbReference type="EMBL" id="NJC24010.1"/>
    </source>
</evidence>
<dbReference type="InterPro" id="IPR005025">
    <property type="entry name" value="FMN_Rdtase-like_dom"/>
</dbReference>
<dbReference type="InterPro" id="IPR050712">
    <property type="entry name" value="NAD(P)H-dep_reductase"/>
</dbReference>
<dbReference type="EMBL" id="JAATJL010000001">
    <property type="protein sequence ID" value="NJC24010.1"/>
    <property type="molecule type" value="Genomic_DNA"/>
</dbReference>
<evidence type="ECO:0000259" key="1">
    <source>
        <dbReference type="Pfam" id="PF03358"/>
    </source>
</evidence>
<dbReference type="PANTHER" id="PTHR30543:SF21">
    <property type="entry name" value="NAD(P)H-DEPENDENT FMN REDUCTASE LOT6"/>
    <property type="match status" value="1"/>
</dbReference>
<dbReference type="GO" id="GO:0016491">
    <property type="term" value="F:oxidoreductase activity"/>
    <property type="evidence" value="ECO:0007669"/>
    <property type="project" value="InterPro"/>
</dbReference>
<feature type="domain" description="NADPH-dependent FMN reductase-like" evidence="1">
    <location>
        <begin position="1"/>
        <end position="146"/>
    </location>
</feature>
<dbReference type="AlphaFoldDB" id="A0A846RR27"/>
<accession>A0A846RR27</accession>
<keyword evidence="3" id="KW-1185">Reference proteome</keyword>
<dbReference type="GO" id="GO:0005829">
    <property type="term" value="C:cytosol"/>
    <property type="evidence" value="ECO:0007669"/>
    <property type="project" value="TreeGrafter"/>
</dbReference>
<dbReference type="InterPro" id="IPR029039">
    <property type="entry name" value="Flavoprotein-like_sf"/>
</dbReference>
<organism evidence="2 3">
    <name type="scientific">Arthrobacter pigmenti</name>
    <dbReference type="NCBI Taxonomy" id="271432"/>
    <lineage>
        <taxon>Bacteria</taxon>
        <taxon>Bacillati</taxon>
        <taxon>Actinomycetota</taxon>
        <taxon>Actinomycetes</taxon>
        <taxon>Micrococcales</taxon>
        <taxon>Micrococcaceae</taxon>
        <taxon>Arthrobacter</taxon>
    </lineage>
</organism>
<dbReference type="Pfam" id="PF03358">
    <property type="entry name" value="FMN_red"/>
    <property type="match status" value="1"/>
</dbReference>
<dbReference type="PANTHER" id="PTHR30543">
    <property type="entry name" value="CHROMATE REDUCTASE"/>
    <property type="match status" value="1"/>
</dbReference>